<dbReference type="EMBL" id="KZ679017">
    <property type="protein sequence ID" value="PSS09272.1"/>
    <property type="molecule type" value="Genomic_DNA"/>
</dbReference>
<organism evidence="1 2">
    <name type="scientific">Amorphotheca resinae ATCC 22711</name>
    <dbReference type="NCBI Taxonomy" id="857342"/>
    <lineage>
        <taxon>Eukaryota</taxon>
        <taxon>Fungi</taxon>
        <taxon>Dikarya</taxon>
        <taxon>Ascomycota</taxon>
        <taxon>Pezizomycotina</taxon>
        <taxon>Leotiomycetes</taxon>
        <taxon>Helotiales</taxon>
        <taxon>Amorphothecaceae</taxon>
        <taxon>Amorphotheca</taxon>
    </lineage>
</organism>
<sequence>MPSHQLLESTMDHMPAVRPDKALLTLHCRSTVQFTGLSLVTGLPCKNECFPTSNNAFAPASFPVPGSLHREDEASLDMCKAAR</sequence>
<dbReference type="Proteomes" id="UP000241818">
    <property type="component" value="Unassembled WGS sequence"/>
</dbReference>
<protein>
    <submittedName>
        <fullName evidence="1">Uncharacterized protein</fullName>
    </submittedName>
</protein>
<evidence type="ECO:0000313" key="2">
    <source>
        <dbReference type="Proteomes" id="UP000241818"/>
    </source>
</evidence>
<dbReference type="AlphaFoldDB" id="A0A2T3ASG3"/>
<evidence type="ECO:0000313" key="1">
    <source>
        <dbReference type="EMBL" id="PSS09272.1"/>
    </source>
</evidence>
<keyword evidence="2" id="KW-1185">Reference proteome</keyword>
<gene>
    <name evidence="1" type="ORF">M430DRAFT_184990</name>
</gene>
<dbReference type="InParanoid" id="A0A2T3ASG3"/>
<name>A0A2T3ASG3_AMORE</name>
<dbReference type="RefSeq" id="XP_024717570.1">
    <property type="nucleotide sequence ID" value="XM_024863884.1"/>
</dbReference>
<dbReference type="GeneID" id="36571965"/>
<accession>A0A2T3ASG3</accession>
<reference evidence="1 2" key="1">
    <citation type="journal article" date="2018" name="New Phytol.">
        <title>Comparative genomics and transcriptomics depict ericoid mycorrhizal fungi as versatile saprotrophs and plant mutualists.</title>
        <authorList>
            <person name="Martino E."/>
            <person name="Morin E."/>
            <person name="Grelet G.A."/>
            <person name="Kuo A."/>
            <person name="Kohler A."/>
            <person name="Daghino S."/>
            <person name="Barry K.W."/>
            <person name="Cichocki N."/>
            <person name="Clum A."/>
            <person name="Dockter R.B."/>
            <person name="Hainaut M."/>
            <person name="Kuo R.C."/>
            <person name="LaButti K."/>
            <person name="Lindahl B.D."/>
            <person name="Lindquist E.A."/>
            <person name="Lipzen A."/>
            <person name="Khouja H.R."/>
            <person name="Magnuson J."/>
            <person name="Murat C."/>
            <person name="Ohm R.A."/>
            <person name="Singer S.W."/>
            <person name="Spatafora J.W."/>
            <person name="Wang M."/>
            <person name="Veneault-Fourrey C."/>
            <person name="Henrissat B."/>
            <person name="Grigoriev I.V."/>
            <person name="Martin F.M."/>
            <person name="Perotto S."/>
        </authorList>
    </citation>
    <scope>NUCLEOTIDE SEQUENCE [LARGE SCALE GENOMIC DNA]</scope>
    <source>
        <strain evidence="1 2">ATCC 22711</strain>
    </source>
</reference>
<proteinExistence type="predicted"/>